<dbReference type="PANTHER" id="PTHR14359">
    <property type="entry name" value="HOMO-OLIGOMERIC FLAVIN CONTAINING CYS DECARBOXYLASE FAMILY"/>
    <property type="match status" value="1"/>
</dbReference>
<gene>
    <name evidence="3 7" type="primary">coaBC</name>
    <name evidence="7" type="ORF">RBH19_09450</name>
</gene>
<feature type="domain" description="DNA/pantothenate metabolism flavoprotein C-terminal" evidence="6">
    <location>
        <begin position="185"/>
        <end position="395"/>
    </location>
</feature>
<comment type="similarity">
    <text evidence="3 4">In the N-terminal section; belongs to the HFCD (homo-oligomeric flavin containing Cys decarboxylase) superfamily.</text>
</comment>
<evidence type="ECO:0000313" key="8">
    <source>
        <dbReference type="Proteomes" id="UP001239019"/>
    </source>
</evidence>
<comment type="pathway">
    <text evidence="3 4">Cofactor biosynthesis; coenzyme A biosynthesis; CoA from (R)-pantothenate: step 2/5.</text>
</comment>
<comment type="caution">
    <text evidence="3">Lacks conserved residue(s) required for the propagation of feature annotation.</text>
</comment>
<evidence type="ECO:0000313" key="7">
    <source>
        <dbReference type="EMBL" id="MDQ2070101.1"/>
    </source>
</evidence>
<evidence type="ECO:0000256" key="3">
    <source>
        <dbReference type="HAMAP-Rule" id="MF_02225"/>
    </source>
</evidence>
<dbReference type="InterPro" id="IPR036551">
    <property type="entry name" value="Flavin_trans-like"/>
</dbReference>
<evidence type="ECO:0000256" key="2">
    <source>
        <dbReference type="ARBA" id="ARBA00023239"/>
    </source>
</evidence>
<sequence>MAHLDGKNILLGVTGGIAAYKAPDLVRRLRERGATVQVVMSEGAQAFVTPLTFEAVSHRPVRTHLWDRDAEMTMGHIELARWADRIVIAPATADCIARLTQGRADDLLSTICLATEAPITLCPAMNPVMWRHPATQANVNTLRERGVAFIGPADGAMAENESGTGRLVEPTEIAAELDRGGPGLLAGKTVLITAGPTREAVDPVRYLSNRSSGRMGFAIAEAAARAGAKVLLVSGPVSLSTPPGVERVDVESARQMQEAVMTLAPNADVFIAAAAVADYRPAETAERKLKKDSGDELAGMKLVENPDILAGVAAMKKDRPFTVGFAAETNDVEANARKKLEKKQLDLIAANQVGADRGFDRDDNELLLLDAKGSTPLGAGSKRELAGKLLAVIADRIQ</sequence>
<dbReference type="Gene3D" id="3.40.50.10300">
    <property type="entry name" value="CoaB-like"/>
    <property type="match status" value="1"/>
</dbReference>
<feature type="binding site" evidence="3">
    <location>
        <begin position="306"/>
        <end position="309"/>
    </location>
    <ligand>
        <name>CTP</name>
        <dbReference type="ChEBI" id="CHEBI:37563"/>
    </ligand>
</feature>
<dbReference type="Proteomes" id="UP001239019">
    <property type="component" value="Unassembled WGS sequence"/>
</dbReference>
<evidence type="ECO:0000259" key="6">
    <source>
        <dbReference type="Pfam" id="PF04127"/>
    </source>
</evidence>
<dbReference type="RefSeq" id="WP_306728597.1">
    <property type="nucleotide sequence ID" value="NZ_JAVDDT010000005.1"/>
</dbReference>
<dbReference type="EMBL" id="JAVDDT010000005">
    <property type="protein sequence ID" value="MDQ2070101.1"/>
    <property type="molecule type" value="Genomic_DNA"/>
</dbReference>
<dbReference type="Gene3D" id="3.40.50.1950">
    <property type="entry name" value="Flavin prenyltransferase-like"/>
    <property type="match status" value="1"/>
</dbReference>
<keyword evidence="1 3" id="KW-0210">Decarboxylase</keyword>
<dbReference type="Pfam" id="PF04127">
    <property type="entry name" value="DFP"/>
    <property type="match status" value="1"/>
</dbReference>
<keyword evidence="3 4" id="KW-0436">Ligase</keyword>
<dbReference type="InterPro" id="IPR007085">
    <property type="entry name" value="DNA/pantothenate-metab_flavo_C"/>
</dbReference>
<feature type="binding site" evidence="3">
    <location>
        <position position="343"/>
    </location>
    <ligand>
        <name>CTP</name>
        <dbReference type="ChEBI" id="CHEBI:37563"/>
    </ligand>
</feature>
<dbReference type="InterPro" id="IPR003382">
    <property type="entry name" value="Flavoprotein"/>
</dbReference>
<keyword evidence="3 4" id="KW-0285">Flavoprotein</keyword>
<evidence type="ECO:0000256" key="4">
    <source>
        <dbReference type="RuleBase" id="RU364078"/>
    </source>
</evidence>
<comment type="pathway">
    <text evidence="3 4">Cofactor biosynthesis; coenzyme A biosynthesis; CoA from (R)-pantothenate: step 3/5.</text>
</comment>
<dbReference type="InterPro" id="IPR005252">
    <property type="entry name" value="CoaBC"/>
</dbReference>
<keyword evidence="8" id="KW-1185">Reference proteome</keyword>
<keyword evidence="3" id="KW-0479">Metal-binding</keyword>
<comment type="function">
    <text evidence="4">Catalyzes two steps in the biosynthesis of coenzyme A. In the first step cysteine is conjugated to 4'-phosphopantothenate to form 4-phosphopantothenoylcysteine, in the latter compound is decarboxylated to form 4'-phosphopantotheine.</text>
</comment>
<dbReference type="SUPFAM" id="SSF52507">
    <property type="entry name" value="Homo-oligomeric flavin-containing Cys decarboxylases, HFCD"/>
    <property type="match status" value="1"/>
</dbReference>
<comment type="caution">
    <text evidence="7">The sequence shown here is derived from an EMBL/GenBank/DDBJ whole genome shotgun (WGS) entry which is preliminary data.</text>
</comment>
<comment type="cofactor">
    <cofactor evidence="3">
        <name>FMN</name>
        <dbReference type="ChEBI" id="CHEBI:58210"/>
    </cofactor>
    <text evidence="3">Binds 1 FMN per subunit.</text>
</comment>
<dbReference type="InterPro" id="IPR035929">
    <property type="entry name" value="CoaB-like_sf"/>
</dbReference>
<dbReference type="EC" id="4.1.1.36" evidence="3"/>
<dbReference type="EC" id="6.3.2.5" evidence="3"/>
<keyword evidence="3" id="KW-0460">Magnesium</keyword>
<accession>A0ABU0W7Y3</accession>
<keyword evidence="3" id="KW-0511">Multifunctional enzyme</keyword>
<proteinExistence type="inferred from homology"/>
<feature type="binding site" evidence="3">
    <location>
        <position position="288"/>
    </location>
    <ligand>
        <name>CTP</name>
        <dbReference type="ChEBI" id="CHEBI:37563"/>
    </ligand>
</feature>
<feature type="binding site" evidence="3">
    <location>
        <position position="325"/>
    </location>
    <ligand>
        <name>CTP</name>
        <dbReference type="ChEBI" id="CHEBI:37563"/>
    </ligand>
</feature>
<dbReference type="NCBIfam" id="TIGR00521">
    <property type="entry name" value="coaBC_dfp"/>
    <property type="match status" value="1"/>
</dbReference>
<organism evidence="7 8">
    <name type="scientific">Natronospira bacteriovora</name>
    <dbReference type="NCBI Taxonomy" id="3069753"/>
    <lineage>
        <taxon>Bacteria</taxon>
        <taxon>Pseudomonadati</taxon>
        <taxon>Pseudomonadota</taxon>
        <taxon>Gammaproteobacteria</taxon>
        <taxon>Natronospirales</taxon>
        <taxon>Natronospiraceae</taxon>
        <taxon>Natronospira</taxon>
    </lineage>
</organism>
<keyword evidence="2 3" id="KW-0456">Lyase</keyword>
<feature type="region of interest" description="Phosphopantothenoylcysteine decarboxylase" evidence="3">
    <location>
        <begin position="1"/>
        <end position="189"/>
    </location>
</feature>
<name>A0ABU0W7Y3_9GAMM</name>
<comment type="catalytic activity">
    <reaction evidence="3 4">
        <text>(R)-4'-phosphopantothenate + L-cysteine + CTP = N-[(R)-4-phosphopantothenoyl]-L-cysteine + CMP + diphosphate + H(+)</text>
        <dbReference type="Rhea" id="RHEA:19397"/>
        <dbReference type="ChEBI" id="CHEBI:10986"/>
        <dbReference type="ChEBI" id="CHEBI:15378"/>
        <dbReference type="ChEBI" id="CHEBI:33019"/>
        <dbReference type="ChEBI" id="CHEBI:35235"/>
        <dbReference type="ChEBI" id="CHEBI:37563"/>
        <dbReference type="ChEBI" id="CHEBI:59458"/>
        <dbReference type="ChEBI" id="CHEBI:60377"/>
        <dbReference type="EC" id="6.3.2.5"/>
    </reaction>
</comment>
<feature type="binding site" evidence="3">
    <location>
        <position position="339"/>
    </location>
    <ligand>
        <name>CTP</name>
        <dbReference type="ChEBI" id="CHEBI:37563"/>
    </ligand>
</feature>
<feature type="binding site" evidence="3">
    <location>
        <position position="278"/>
    </location>
    <ligand>
        <name>CTP</name>
        <dbReference type="ChEBI" id="CHEBI:37563"/>
    </ligand>
</feature>
<evidence type="ECO:0000259" key="5">
    <source>
        <dbReference type="Pfam" id="PF02441"/>
    </source>
</evidence>
<dbReference type="GO" id="GO:0004632">
    <property type="term" value="F:phosphopantothenate--cysteine ligase activity"/>
    <property type="evidence" value="ECO:0007669"/>
    <property type="project" value="UniProtKB-EC"/>
</dbReference>
<reference evidence="7 8" key="1">
    <citation type="submission" date="2023-08" db="EMBL/GenBank/DDBJ databases">
        <title>Whole-genome sequencing of halo(alkali)philic microorganisms from hypersaline lakes.</title>
        <authorList>
            <person name="Sorokin D.Y."/>
            <person name="Abbas B."/>
            <person name="Merkel A.Y."/>
        </authorList>
    </citation>
    <scope>NUCLEOTIDE SEQUENCE [LARGE SCALE GENOMIC DNA]</scope>
    <source>
        <strain evidence="7 8">AB-CW4</strain>
    </source>
</reference>
<dbReference type="HAMAP" id="MF_02225">
    <property type="entry name" value="CoaBC"/>
    <property type="match status" value="1"/>
</dbReference>
<dbReference type="GO" id="GO:0004633">
    <property type="term" value="F:phosphopantothenoylcysteine decarboxylase activity"/>
    <property type="evidence" value="ECO:0007669"/>
    <property type="project" value="UniProtKB-EC"/>
</dbReference>
<comment type="function">
    <text evidence="3">Catalyzes two sequential steps in the biosynthesis of coenzyme A. In the first step cysteine is conjugated to 4'-phosphopantothenate to form 4-phosphopantothenoylcysteine. In the second step the latter compound is decarboxylated to form 4'-phosphopantotheine.</text>
</comment>
<dbReference type="Pfam" id="PF02441">
    <property type="entry name" value="Flavoprotein"/>
    <property type="match status" value="1"/>
</dbReference>
<feature type="region of interest" description="Phosphopantothenate--cysteine ligase" evidence="3">
    <location>
        <begin position="190"/>
        <end position="398"/>
    </location>
</feature>
<dbReference type="PANTHER" id="PTHR14359:SF6">
    <property type="entry name" value="PHOSPHOPANTOTHENOYLCYSTEINE DECARBOXYLASE"/>
    <property type="match status" value="1"/>
</dbReference>
<comment type="cofactor">
    <cofactor evidence="3">
        <name>Mg(2+)</name>
        <dbReference type="ChEBI" id="CHEBI:18420"/>
    </cofactor>
</comment>
<protein>
    <recommendedName>
        <fullName evidence="3">Coenzyme A biosynthesis bifunctional protein CoaBC</fullName>
    </recommendedName>
    <alternativeName>
        <fullName evidence="3">DNA/pantothenate metabolism flavoprotein</fullName>
    </alternativeName>
    <alternativeName>
        <fullName evidence="3">Phosphopantothenoylcysteine synthetase/decarboxylase</fullName>
        <shortName evidence="3">PPCS-PPCDC</shortName>
    </alternativeName>
    <domain>
        <recommendedName>
            <fullName evidence="3">Phosphopantothenoylcysteine decarboxylase</fullName>
            <shortName evidence="3">PPC decarboxylase</shortName>
            <shortName evidence="3">PPC-DC</shortName>
            <ecNumber evidence="3">4.1.1.36</ecNumber>
        </recommendedName>
        <alternativeName>
            <fullName evidence="3">CoaC</fullName>
        </alternativeName>
    </domain>
    <domain>
        <recommendedName>
            <fullName evidence="3">Phosphopantothenate--cysteine ligase</fullName>
            <ecNumber evidence="3">6.3.2.5</ecNumber>
        </recommendedName>
        <alternativeName>
            <fullName evidence="3">CoaB</fullName>
        </alternativeName>
        <alternativeName>
            <fullName evidence="3">Phosphopantothenoylcysteine synthetase</fullName>
            <shortName evidence="3">PPC synthetase</shortName>
            <shortName evidence="3">PPC-S</shortName>
        </alternativeName>
    </domain>
</protein>
<dbReference type="SUPFAM" id="SSF102645">
    <property type="entry name" value="CoaB-like"/>
    <property type="match status" value="1"/>
</dbReference>
<evidence type="ECO:0000256" key="1">
    <source>
        <dbReference type="ARBA" id="ARBA00022793"/>
    </source>
</evidence>
<feature type="domain" description="Flavoprotein" evidence="5">
    <location>
        <begin position="7"/>
        <end position="167"/>
    </location>
</feature>
<keyword evidence="3 4" id="KW-0288">FMN</keyword>
<comment type="catalytic activity">
    <reaction evidence="3 4">
        <text>N-[(R)-4-phosphopantothenoyl]-L-cysteine + H(+) = (R)-4'-phosphopantetheine + CO2</text>
        <dbReference type="Rhea" id="RHEA:16793"/>
        <dbReference type="ChEBI" id="CHEBI:15378"/>
        <dbReference type="ChEBI" id="CHEBI:16526"/>
        <dbReference type="ChEBI" id="CHEBI:59458"/>
        <dbReference type="ChEBI" id="CHEBI:61723"/>
        <dbReference type="EC" id="4.1.1.36"/>
    </reaction>
</comment>
<comment type="similarity">
    <text evidence="3 4">In the C-terminal section; belongs to the PPC synthetase family.</text>
</comment>